<reference evidence="8 9" key="1">
    <citation type="submission" date="2019-02" db="EMBL/GenBank/DDBJ databases">
        <title>Deep-cultivation of Planctomycetes and their phenomic and genomic characterization uncovers novel biology.</title>
        <authorList>
            <person name="Wiegand S."/>
            <person name="Jogler M."/>
            <person name="Boedeker C."/>
            <person name="Pinto D."/>
            <person name="Vollmers J."/>
            <person name="Rivas-Marin E."/>
            <person name="Kohn T."/>
            <person name="Peeters S.H."/>
            <person name="Heuer A."/>
            <person name="Rast P."/>
            <person name="Oberbeckmann S."/>
            <person name="Bunk B."/>
            <person name="Jeske O."/>
            <person name="Meyerdierks A."/>
            <person name="Storesund J.E."/>
            <person name="Kallscheuer N."/>
            <person name="Luecker S."/>
            <person name="Lage O.M."/>
            <person name="Pohl T."/>
            <person name="Merkel B.J."/>
            <person name="Hornburger P."/>
            <person name="Mueller R.-W."/>
            <person name="Bruemmer F."/>
            <person name="Labrenz M."/>
            <person name="Spormann A.M."/>
            <person name="Op den Camp H."/>
            <person name="Overmann J."/>
            <person name="Amann R."/>
            <person name="Jetten M.S.M."/>
            <person name="Mascher T."/>
            <person name="Medema M.H."/>
            <person name="Devos D.P."/>
            <person name="Kaster A.-K."/>
            <person name="Ovreas L."/>
            <person name="Rohde M."/>
            <person name="Galperin M.Y."/>
            <person name="Jogler C."/>
        </authorList>
    </citation>
    <scope>NUCLEOTIDE SEQUENCE [LARGE SCALE GENOMIC DNA]</scope>
    <source>
        <strain evidence="8 9">K23_9</strain>
    </source>
</reference>
<feature type="transmembrane region" description="Helical" evidence="6">
    <location>
        <begin position="54"/>
        <end position="77"/>
    </location>
</feature>
<dbReference type="Pfam" id="PF17803">
    <property type="entry name" value="Cadherin_4"/>
    <property type="match status" value="1"/>
</dbReference>
<dbReference type="InterPro" id="IPR036439">
    <property type="entry name" value="Dockerin_dom_sf"/>
</dbReference>
<keyword evidence="2" id="KW-0677">Repeat</keyword>
<protein>
    <submittedName>
        <fullName evidence="8">Calx-beta domain protein</fullName>
    </submittedName>
</protein>
<keyword evidence="9" id="KW-1185">Reference proteome</keyword>
<dbReference type="InterPro" id="IPR000601">
    <property type="entry name" value="PKD_dom"/>
</dbReference>
<dbReference type="InterPro" id="IPR013783">
    <property type="entry name" value="Ig-like_fold"/>
</dbReference>
<feature type="region of interest" description="Disordered" evidence="5">
    <location>
        <begin position="1"/>
        <end position="22"/>
    </location>
</feature>
<dbReference type="Pfam" id="PF03160">
    <property type="entry name" value="Calx-beta"/>
    <property type="match status" value="13"/>
</dbReference>
<dbReference type="InterPro" id="IPR038081">
    <property type="entry name" value="CalX-like_sf"/>
</dbReference>
<keyword evidence="6" id="KW-0812">Transmembrane</keyword>
<evidence type="ECO:0000256" key="6">
    <source>
        <dbReference type="SAM" id="Phobius"/>
    </source>
</evidence>
<sequence length="6706" mass="676747">MSIRRNHRATAGQTPNLSRTQKLRQRALAWSTKIEERRQSWMEKRAARIERYKAAFRGSWISKIGYGLVALLTAIVAKSPFTIQYNARPVAPFMMMLPFGFRRKKRKNKKNKRRSTNARFARPEGAKLIAESLERRELLAADIGSMTNDNGLAPNDFITNTGNFSIEGTTDQIGGTFISIGGAASGGTFSDGIAPPNNAWSFPVSVAEGSHTFTADDTPGGSVDDSQTVIVDTTTPTGVSISGAPGAAIDEGTPVTLMANATDLVSGGVASGFDESLGSYAWSVTKGGSPFVTGSTQSFTFTPDDEGTYVATLTVTDVAGNASAPVTQSITVTNVAPTLTISGAATVDEGATYTLNLASSDPGDDTITQWDINWGDGSPVETVAGDPSTATHVFADGANSYSISATATDEDGTFSATAPVAVTINNVAPTIALTGAASVDEGSVYTLNFGAVTDPGTDTPTNYIVDWNDGSPAETFAAGTASATHTFADGAATPTISVSVVDEDGTHAAAGTLAVTVDNVAPTIALTGAASVDEGSVYTLNFGAVTDPGTDTPTNYIVDWNDGSPAETFAAGTASATHTFADGAATPTISVSVVDEDGTHAAAGTLAVTVDNVAPTLTISGAATVDEGATYTLNLASSDPGDDTITQWDINWGDGSPVETVAGDPSTATHVFADGANSYSISATATDEDGTHAAAGTLAVTVDNVAPTIALTGAASVDEGSVYTLNFGAVTDPGTDTPTNYIVDWNDGSPAETFAAGTASATHTFADGAATPTISVSVVDEDGTHAAAGTLAVTVDNVAPTIALTGAASVDEGSVYTLNFGAVTDPGTDTPTNYIVDWNDGSPAETFAAGTASATHTFADGAATPTISVSVVDEDGTHAAAGTLAVTVDNVAPTIALTGAASVDEGSVYTLNFGAVTDPGTDTPTNYIVDWNDGSPAETFAAGTASATHTFADGAATPTISVSVVDEDGTHAAAGTLAVTVDNVAPTLTISGAATVDEGATYTLNLASSDPGDDTITQWDINWGDGSPVETVAGDPSTATHVFADGANSYSISATATDEDGTHAAAGTLAVTVDNVAPTIALTGAASVDEGSVYTLNFGAVTDPGTDTPTNYIVDWNDGSPAETFAAGTASATHTFADGAATPTISVSVVDEDGTHAAAGTLAVTVDNVAPTIALTGAASVDEGSVYTLNFGAVTDPGTDTPTNYIVDWNDGSPAETFAAGTASATHTFADGAATPTISVSVVDEDGTHAAAGTLAVTVDNVAPTIALTGAASVDEGSVYTLNFGAVTDPGTDTPTNYIVDWNDGSPAETFAAGTASATHTFADGAATPTISVSVVDEDGTHAAAGTLAVTVNNVAPTLTNVALTPGAIAEGDTATLTGDIADPSPTDTFDIDVTWGDGTTSTHAIAAGATSFSIDHIYEDDNPTATSVDVNAVSLTITDDDGGTDSASAGNIFVSNVAPTVSGFSTLPLTIDEGGTVGLVGAIIEPGTEDSILTVNWGDGSTDVFTIPAGTATIESLGTVVHTYADDTPSGSPSDVIPINATIADDDGGTTALATSVTVNNVAPVLALNPVVAINEGGAATLSGTITDPGTLDTFTLDVDWGDGSPVETFTYAAGTTAFSETHTYVDDDPTATPSDNYTISATLTDDDTGTDMATDTVTVNNVAPSLSLSVGGINEAGTATLTGTYSDPGTADTHLVDIDWGDGTVQAGVSVSGGSFTATHSYADDDPTGTPSDSYSISVTIADDDAGSVTTAATVLVSNVAPTITVNPVADIDENGTATLSGTYADAGPNDTHVLDVVWGDGATESVTVTGGTFSLTHTYVDDDPTATASDTYNIGLTLTDDDTGSVTAAATVLVSNVAPTIVVDPVADIDENGVATLSGTYADAGPNDTHVLDVVWGDGATESVTVTGGTFSLTHTYVDDNPTATASDTYNIGLTLTDDDTGSVTAGATVLVSNVAPTIVVDPVADIDENGVATLSGTYADAGPNDTHVLDVVWGDGATESVTVTGGTFSLTHTYVDDDPTATASDTYNIGLTLTDDDTGSVTAAATVLVSNVAPTIVVDPVADIDENGVATLSGTYADAGPNDTHVLDVVWGDGATESVTVTGGTFSLTHTYVDDNPTATASDTYNIGLTLTDDDTGSVTAAATVLVSNVAPTIMVDPVADIDENGVATLSGTYADAGPNDTHVLDVVWGDGATESVTVTGGTFSLTHTYVDDDPTATASDTYNIGLTLTDDDTGSVTAAATVLVSNVAPTIVVDPVADIDENGVATLSGTYADAGPNDTHVLDVVWGDGATESVTVTGGTFSLTHTYVDDNPTATASDTYNIGLTLTDDDTGSVTAGATVLVSNVAPTIVVDPVADIDENGVATLSGTYADAGPNDTHVLDVVWGDGATESVTVTGGTFSLTHTYVDDDPTATASDTYNIGLTLTDDDTGSVTAAATVLVSNVAPTIVVDPVADIDENGVATLSGTYADAGPNDTHVLDVVWGDGATESVTVTGGTFSLTHTYVDDNPTATASDTYNIGLTLTDDDTGSVTAAATVLVSNVAPTIMVDPVADIDENGVATLSGTYADAGPNDTHVLDVVWGDGATESVTVTGGTFSLTHTYVDDDPTATASDTYNIGLTLTDDDTGSVTAAATVLVSNVAPTIVVDPVADIDENGVATLSGTYADAGPNDTHVLDVVWGDGATESVTVTGGTFSLTHTYVDDNPTATASDTYNIGLTLTDDDTGSVTAGATVLVSNVAPTIVVDPVADIDENGVATLSGTYADAGPNDTHVLDVVWGDGATESVTVTGGTFSLTHTYVDDDPTATASDTYNIGLTLTDDDTGSVTAAATVLVSNVAPTIVVDPVADIDENGVATLSGTYADAGPNDTHVLDVVWGDGATESVTVTGGTFSLTHTYVDDNPTATASDTYNIGLTLTDDDTGSVTAGATVLVSNVAPTIVVDPVADIDENGVATLSGTYADAGPNDTHVLDVVWGDGATESVTVTGGTFSLTHTYVDDDPTATASDTYNIGLTLTDDDTGSVTAAATVLVSNVAPTIATNAGDPGVEIPAASSLVINSSVLDAADVGTLDTHSYAFSTPSRGQILVAGVPATSFTQAQVNAGDVTYVHNGLNVLDENLTFTLSDDDTGTVTGDFNITFSQATVELKDGNLLPNENAAMEADTNSLDAPMIGVLGNLTGVPAAFRTVDLSLTLSSEASLDDVDSVSPIVIPEGNYTTLTYFNLFTDFNTTDPATPQNITVADDALLEGDETFQVVIANPTTGLTLGNLAGAGTRTQVNHTIIDDETGTFVFKTDVSGTEVTEGNSIVVEVELVTTSTIANPDDGGNFTATLVADAEVDVVVDGTATQVAVSGSDYTGIGAGQTVKFDAGATGGVETVSISASTDGVLEGDEDFVLGFANIDDNRTLSPNTNDADGQLIAGASQTYTILDDVTAVLAISQTATSTLSSPTEVQINESEAISYTISVTDGTAGPIVLASGQTLTVDVSEAGTATPGIDVDDLDAALTAAVASLADVTYNAGTGTLTFTGDGVAAASAVAFSVTAPRDANNGEGDETYTIQLATIGGGAATSADLSSTANTTADSDDAASVTGIIDDNDAPVAVVDTVTTTEDGGTVSINPASNDTDIDPNDVLSAPTVTYDPTGLHDHLNVGDMEVVSIPYTVTDIDGLMDTGTVQITVTGVNDPAVITGDTTGTAVEAGGLANATVGSTATGDLDHTDVDNTNDAWNITSPTAGTYGALTIDATGNWEYTVDDSNGAVQALNVGDSLMDTITVATEDGTTEDIVVTINGANDDAIIVGDTTGTAVEAGGLANATVGSTATGDLDHTDVDNTNDAWNITSPTAGTYGALTIDATGNWEYTVDDSNGAVQALNVGDSLMDTITVATEDGTTEDIVVTINGANDDAIIVGDTTGTAVEAGGLANATVGSTATGDLDHTDVDNTNDAWNITSPTAGTYGALTIDATGNWEYTVDDSNGAVQALNVGDSLMDTITVATEDGTTEDIVVTINGANDDAIIVGDTTGTAVEAGGLANATVGSTATGDLDHTDVDNTNDAWNITSPTAGTYGALTIDATGNWEYTVDDSNGAVQALNVGDSLMDTITVATEDGTTEDIVVTINGANDDAIIVGDTTGTAVEAGGLANATVGSTATGDLDHTDVDNTNDAWNITSPTAGTYGALTIDATGNWEYTVDDSNGAVQALNVGDSLMDTITVATEDGTTEDIVVTINGANDNPVATDVDYSAAVVDEDSPIIFGALDNDNSDGVIISDFATDVDNTLTAASFSFDSAVVTIGGVVTSFASVTDIGLVYNSTTGAFSFDPTGVAIFQEMQPGATANVDVDFTVDDGTASDAGVVSFNVNYAAGPQYDWSIDQDASTVDEGTSNDYTISLDGPVQEHEEVSVVVSFDFDETEAADFAAFTDFVAELNAITGANYVGDGTLTFTPSGTTGGTLTYTGGAGSTTMSDLVVSLTPDADGLVEPSENFNIALSAPTTTTGAVVGIASGQDQVETTINNLDLSTISIAVNQNGDEEGEVNGIFDVTLSNPSATATTISFSLPYPSGSTTRAQNGVDYTVATVEIPAMSTTGQLVIDVIDDNIIENTEAVVAEVTGSSNPLITPNFSANMATLTIADNDEGFVRIRGIQDGEEQGPVVGLFVVELVDINGDLITASTDVLVNYGVGGDATEGGVNADFPSLSNNLTIIAGDSDQGITISTIDDTLPEGTEQVEITLTSLGAGTDNEISLAAGGTEGDKVDSVNIIDNDGGLIVSIDDAVVTEGDSGTANLEFAVSLNQVAGQDVTVEITTVGNTATVGTDYAADVTSQLVTIPAGSLSTDVTLTVNGDNLVEANETIGATIDIPQLGGSTVANTVLDIGDGVAVGTITDDDSATVSISNVTMAEGSGGGTTDFVFTVSLDAPVDAVVGVDVDLAADTDQGGVDETLSFPAGAAGTQTVTVSVNADDTVELDELFDVLLSNPTAGGLDVSLDNTGGLGEITNDDSATITISDTNADEGSPLAFVVTLSNPVDVDVLADIATADGTATTGDNDYTAISADDATLFATGGSLTTTINVATISDTTVELAETLQLILSDLGVSGRDVTFDPAGSTLSATGTIDNEDTAVTFDPTTALVQAEAQDTPSATTDYTFTITRTGDLSDDTTVNYQVLAGATNPVDGLDFGGTLVTDALPSGSITFTGGATSQDIVVSVSNDSEVEFDENFSVEITSVVGGNALLTTRDAVIQNDDISVSLGAGVSSDPLNKEGDSGDATTYTFTVTRTGLDTGVTTVPWEVTPTAGSDVSPDDFAGGVLPSGTATFASGVNTYDIVIELNEESLVEPDESFDVTLGAVGSHTPDALAVAADSIDIDPTIRTATIVNDDTATLTVGDVEIFEGTASATTTASVPVTLSNPVQGGLSIDFDTMDITPSGPNTATAGTDYTSVAGGTLTFPETGSLTQDATVDVTGDIGAEDDEDFKVVLDGSSLVAAGLGPISTTAGVSFVIDGDTFTDSAPTVPASGDLALDSATVSATPGTNDAVVLRDKVLGLGVSILGTTLAPNYSDAGFAAGTPVYAADTFSSGFDATGIDNGIVLSTVEAGRVADTNTSSPPGSSPATAGDPTILSFDFEMDADGPLTFDYVFASDSTTNVDSLEIRLDGNLVVTLDSDDASLSNTTPIVAPDNTLMSLDRYTNVTTFVSASTVPPGNHTIEFRVIPSAAFPGDEDSAVFIRGGSFGIAAPAPTADPFVVDNTSSSGVTITDISLDLTTLATAHEFDVSGPLSLPFTPQGGSEVTTGQTSSSITGSNKLDLVFTDFDSGETFSFAIDVDEAGIDGVVNGNDLIGAEVTVTFSDSQTLTGLLVAVPGDVEGDAAHFVATNTVTNPSPISIVNDGTVRILNDDIELSLELDSGSTASQNEGNPGPVTSYTFNVNRNGTISEPGDLTDLNDDTESTEPTTVDWEIDFMSSTAALDDFVATSGSVSFGPGEFSKPVTVTIADDADVELDEDFTVKLVTSSPANTNPNLDTITITDGVESATILNDDSLAISVGDATAVAEGNGGTTNASFDITLSGSSTETISVSYTTADDSASAPNDYATQSNVVTFLPGETTKTIDVVVNGDTDIEADESFFVNLSTPLVNGVANADVTIDDGQGVGSITDDPDEGVISLTAGTSVGSEAGPVSASFDLSLFETDGTTPVTSSTDTIVDFTVTVDTPSTTGLNAVRGTDYDIYVGGTGGTGGTLVTGNQLTLPADTAAISIEIRVLSDAIVEPIEEVTLTLTNVDPASDDDITLSANVTDTVTITSDDFAYVVIRQADTTDGSEAAPPNSLPNATTPGEFIVSLNSQSDGEGVPVTLSESATIQYGTDVSSTASNDALDLDYTALIGTVNFGIGQSEAPISVIVQQDTLVEGTETVVITAEGIQDNPAGVALGDVAVRTATVNILDDDGVVDTIAPTVTSVKAGSSAWSAAFLAEVDPGSSQGYTIPDGASQLTTLPWNNLNRLYVEFSEDVGASLDTGDFGLVGVNTLPNTLVSYSNAGGAYIATFTFDAFLGANAIDLTLQSAGISDAAGNQLDGFWTNGGDAFPSGDSSNDDNFVYRINVLPGDSTGDGAVNIFDLLDVRGRQGSTTTSGSYEVRADITGDAAVNIFDLLATRGAQGTVLPSGAAASSANLNFISPSMFSSSTANESSDTEDAETMDSLSSEQSIQNYEEEVDQIFSDF</sequence>
<dbReference type="SMART" id="SM00237">
    <property type="entry name" value="Calx_beta"/>
    <property type="match status" value="5"/>
</dbReference>
<dbReference type="GO" id="GO:0000272">
    <property type="term" value="P:polysaccharide catabolic process"/>
    <property type="evidence" value="ECO:0007669"/>
    <property type="project" value="InterPro"/>
</dbReference>
<dbReference type="SMART" id="SM00089">
    <property type="entry name" value="PKD"/>
    <property type="match status" value="4"/>
</dbReference>
<dbReference type="Gene3D" id="1.10.1330.10">
    <property type="entry name" value="Dockerin domain"/>
    <property type="match status" value="1"/>
</dbReference>
<dbReference type="PANTHER" id="PTHR11878:SF65">
    <property type="entry name" value="NA_CA-EXCHANGE PROTEIN, ISOFORM G"/>
    <property type="match status" value="1"/>
</dbReference>
<dbReference type="InterPro" id="IPR022409">
    <property type="entry name" value="PKD/Chitinase_dom"/>
</dbReference>
<keyword evidence="4" id="KW-0813">Transport</keyword>
<dbReference type="OrthoDB" id="292122at2"/>
<evidence type="ECO:0000256" key="4">
    <source>
        <dbReference type="ARBA" id="ARBA00023065"/>
    </source>
</evidence>
<dbReference type="Gene3D" id="2.60.40.10">
    <property type="entry name" value="Immunoglobulins"/>
    <property type="match status" value="9"/>
</dbReference>
<dbReference type="Pfam" id="PF18911">
    <property type="entry name" value="PKD_4"/>
    <property type="match status" value="3"/>
</dbReference>
<dbReference type="PANTHER" id="PTHR11878">
    <property type="entry name" value="SODIUM/CALCIUM EXCHANGER"/>
    <property type="match status" value="1"/>
</dbReference>
<dbReference type="InterPro" id="IPR003644">
    <property type="entry name" value="Calx_beta"/>
</dbReference>
<dbReference type="GO" id="GO:0007154">
    <property type="term" value="P:cell communication"/>
    <property type="evidence" value="ECO:0007669"/>
    <property type="project" value="InterPro"/>
</dbReference>
<dbReference type="RefSeq" id="WP_145421123.1">
    <property type="nucleotide sequence ID" value="NZ_CP036526.1"/>
</dbReference>
<evidence type="ECO:0000256" key="1">
    <source>
        <dbReference type="ARBA" id="ARBA00022729"/>
    </source>
</evidence>
<dbReference type="SUPFAM" id="SSF49299">
    <property type="entry name" value="PKD domain"/>
    <property type="match status" value="3"/>
</dbReference>
<keyword evidence="3" id="KW-0106">Calcium</keyword>
<dbReference type="Proteomes" id="UP000319817">
    <property type="component" value="Chromosome"/>
</dbReference>
<evidence type="ECO:0000313" key="9">
    <source>
        <dbReference type="Proteomes" id="UP000319817"/>
    </source>
</evidence>
<dbReference type="InterPro" id="IPR010221">
    <property type="entry name" value="VCBS_dom"/>
</dbReference>
<dbReference type="EMBL" id="CP036526">
    <property type="protein sequence ID" value="QDT13384.1"/>
    <property type="molecule type" value="Genomic_DNA"/>
</dbReference>
<dbReference type="InterPro" id="IPR040853">
    <property type="entry name" value="RapA2_cadherin-like"/>
</dbReference>
<evidence type="ECO:0000256" key="5">
    <source>
        <dbReference type="SAM" id="MobiDB-lite"/>
    </source>
</evidence>
<feature type="domain" description="PKD" evidence="7">
    <location>
        <begin position="279"/>
        <end position="337"/>
    </location>
</feature>
<keyword evidence="1" id="KW-0732">Signal</keyword>
<dbReference type="GO" id="GO:0016020">
    <property type="term" value="C:membrane"/>
    <property type="evidence" value="ECO:0007669"/>
    <property type="project" value="InterPro"/>
</dbReference>
<dbReference type="InterPro" id="IPR051171">
    <property type="entry name" value="CaCA"/>
</dbReference>
<gene>
    <name evidence="8" type="ORF">K239x_54020</name>
</gene>
<keyword evidence="4" id="KW-0406">Ion transport</keyword>
<evidence type="ECO:0000313" key="8">
    <source>
        <dbReference type="EMBL" id="QDT13384.1"/>
    </source>
</evidence>
<proteinExistence type="predicted"/>
<dbReference type="InterPro" id="IPR035986">
    <property type="entry name" value="PKD_dom_sf"/>
</dbReference>
<keyword evidence="6" id="KW-1133">Transmembrane helix</keyword>
<dbReference type="NCBIfam" id="TIGR01965">
    <property type="entry name" value="VCBS_repeat"/>
    <property type="match status" value="5"/>
</dbReference>
<feature type="compositionally biased region" description="Polar residues" evidence="5">
    <location>
        <begin position="11"/>
        <end position="20"/>
    </location>
</feature>
<dbReference type="SUPFAM" id="SSF141072">
    <property type="entry name" value="CalX-like"/>
    <property type="match status" value="14"/>
</dbReference>
<name>A0A517P1X7_9BACT</name>
<feature type="compositionally biased region" description="Polar residues" evidence="5">
    <location>
        <begin position="6684"/>
        <end position="6694"/>
    </location>
</feature>
<dbReference type="PROSITE" id="PS50093">
    <property type="entry name" value="PKD"/>
    <property type="match status" value="1"/>
</dbReference>
<organism evidence="8 9">
    <name type="scientific">Stieleria marina</name>
    <dbReference type="NCBI Taxonomy" id="1930275"/>
    <lineage>
        <taxon>Bacteria</taxon>
        <taxon>Pseudomonadati</taxon>
        <taxon>Planctomycetota</taxon>
        <taxon>Planctomycetia</taxon>
        <taxon>Pirellulales</taxon>
        <taxon>Pirellulaceae</taxon>
        <taxon>Stieleria</taxon>
    </lineage>
</organism>
<evidence type="ECO:0000259" key="7">
    <source>
        <dbReference type="PROSITE" id="PS50093"/>
    </source>
</evidence>
<feature type="region of interest" description="Disordered" evidence="5">
    <location>
        <begin position="6667"/>
        <end position="6694"/>
    </location>
</feature>
<dbReference type="GO" id="GO:0030001">
    <property type="term" value="P:metal ion transport"/>
    <property type="evidence" value="ECO:0007669"/>
    <property type="project" value="TreeGrafter"/>
</dbReference>
<evidence type="ECO:0000256" key="2">
    <source>
        <dbReference type="ARBA" id="ARBA00022737"/>
    </source>
</evidence>
<accession>A0A517P1X7</accession>
<keyword evidence="6" id="KW-0472">Membrane</keyword>
<dbReference type="Gene3D" id="2.60.40.2030">
    <property type="match status" value="12"/>
</dbReference>
<dbReference type="Pfam" id="PF16184">
    <property type="entry name" value="Cadherin_3"/>
    <property type="match status" value="1"/>
</dbReference>
<evidence type="ECO:0000256" key="3">
    <source>
        <dbReference type="ARBA" id="ARBA00022837"/>
    </source>
</evidence>